<protein>
    <submittedName>
        <fullName evidence="6">Transcriptional regulator, TetR family protein</fullName>
    </submittedName>
</protein>
<keyword evidence="2 4" id="KW-0238">DNA-binding</keyword>
<dbReference type="PANTHER" id="PTHR47506">
    <property type="entry name" value="TRANSCRIPTIONAL REGULATORY PROTEIN"/>
    <property type="match status" value="1"/>
</dbReference>
<dbReference type="PANTHER" id="PTHR47506:SF1">
    <property type="entry name" value="HTH-TYPE TRANSCRIPTIONAL REGULATOR YJDC"/>
    <property type="match status" value="1"/>
</dbReference>
<dbReference type="HOGENOM" id="CLU_069356_28_0_3"/>
<dbReference type="SUPFAM" id="SSF48498">
    <property type="entry name" value="Tetracyclin repressor-like, C-terminal domain"/>
    <property type="match status" value="1"/>
</dbReference>
<gene>
    <name evidence="6" type="ORF">MC7420_587</name>
</gene>
<feature type="domain" description="HTH tetR-type" evidence="5">
    <location>
        <begin position="6"/>
        <end position="66"/>
    </location>
</feature>
<dbReference type="Gene3D" id="1.10.10.60">
    <property type="entry name" value="Homeodomain-like"/>
    <property type="match status" value="1"/>
</dbReference>
<dbReference type="PROSITE" id="PS50977">
    <property type="entry name" value="HTH_TETR_2"/>
    <property type="match status" value="1"/>
</dbReference>
<name>B4VKQ7_9CYAN</name>
<dbReference type="Gene3D" id="1.10.357.10">
    <property type="entry name" value="Tetracycline Repressor, domain 2"/>
    <property type="match status" value="1"/>
</dbReference>
<evidence type="ECO:0000256" key="4">
    <source>
        <dbReference type="PROSITE-ProRule" id="PRU00335"/>
    </source>
</evidence>
<dbReference type="GO" id="GO:0003677">
    <property type="term" value="F:DNA binding"/>
    <property type="evidence" value="ECO:0007669"/>
    <property type="project" value="UniProtKB-UniRule"/>
</dbReference>
<keyword evidence="1" id="KW-0805">Transcription regulation</keyword>
<evidence type="ECO:0000313" key="7">
    <source>
        <dbReference type="Proteomes" id="UP000003835"/>
    </source>
</evidence>
<keyword evidence="3" id="KW-0804">Transcription</keyword>
<dbReference type="OrthoDB" id="116240at2"/>
<evidence type="ECO:0000256" key="3">
    <source>
        <dbReference type="ARBA" id="ARBA00023163"/>
    </source>
</evidence>
<reference evidence="6 7" key="1">
    <citation type="submission" date="2008-07" db="EMBL/GenBank/DDBJ databases">
        <authorList>
            <person name="Tandeau de Marsac N."/>
            <person name="Ferriera S."/>
            <person name="Johnson J."/>
            <person name="Kravitz S."/>
            <person name="Beeson K."/>
            <person name="Sutton G."/>
            <person name="Rogers Y.-H."/>
            <person name="Friedman R."/>
            <person name="Frazier M."/>
            <person name="Venter J.C."/>
        </authorList>
    </citation>
    <scope>NUCLEOTIDE SEQUENCE [LARGE SCALE GENOMIC DNA]</scope>
    <source>
        <strain evidence="6 7">PCC 7420</strain>
    </source>
</reference>
<accession>B4VKQ7</accession>
<dbReference type="STRING" id="118168.MC7420_587"/>
<dbReference type="Pfam" id="PF16925">
    <property type="entry name" value="TetR_C_13"/>
    <property type="match status" value="1"/>
</dbReference>
<keyword evidence="7" id="KW-1185">Reference proteome</keyword>
<dbReference type="Pfam" id="PF00440">
    <property type="entry name" value="TetR_N"/>
    <property type="match status" value="1"/>
</dbReference>
<dbReference type="RefSeq" id="WP_006099558.1">
    <property type="nucleotide sequence ID" value="NZ_DS989844.1"/>
</dbReference>
<dbReference type="InterPro" id="IPR036271">
    <property type="entry name" value="Tet_transcr_reg_TetR-rel_C_sf"/>
</dbReference>
<evidence type="ECO:0000256" key="2">
    <source>
        <dbReference type="ARBA" id="ARBA00023125"/>
    </source>
</evidence>
<feature type="DNA-binding region" description="H-T-H motif" evidence="4">
    <location>
        <begin position="29"/>
        <end position="48"/>
    </location>
</feature>
<organism evidence="6 7">
    <name type="scientific">Coleofasciculus chthonoplastes PCC 7420</name>
    <dbReference type="NCBI Taxonomy" id="118168"/>
    <lineage>
        <taxon>Bacteria</taxon>
        <taxon>Bacillati</taxon>
        <taxon>Cyanobacteriota</taxon>
        <taxon>Cyanophyceae</taxon>
        <taxon>Coleofasciculales</taxon>
        <taxon>Coleofasciculaceae</taxon>
        <taxon>Coleofasciculus</taxon>
    </lineage>
</organism>
<dbReference type="eggNOG" id="COG1309">
    <property type="taxonomic scope" value="Bacteria"/>
</dbReference>
<evidence type="ECO:0000256" key="1">
    <source>
        <dbReference type="ARBA" id="ARBA00023015"/>
    </source>
</evidence>
<evidence type="ECO:0000259" key="5">
    <source>
        <dbReference type="PROSITE" id="PS50977"/>
    </source>
</evidence>
<sequence length="193" mass="21703">MARHKEFDRKEALEKAMETFWCYGYEGTSIQVLVKNMGINRGSLYDTFGDKRALFQAAIAHYDQTVVKDAIARLEAPNASKSAIIDHFYTLIDRAVTDVQRRGCLITNTAVELCPHDPDTATRIATNLKRIERAFYQALVRAKEKGELSDKHDLNALANFLTCTLQGLRVTSKVNPDREVLRSIAQVALSVLD</sequence>
<dbReference type="AlphaFoldDB" id="B4VKQ7"/>
<dbReference type="SUPFAM" id="SSF46689">
    <property type="entry name" value="Homeodomain-like"/>
    <property type="match status" value="1"/>
</dbReference>
<dbReference type="EMBL" id="DS989844">
    <property type="protein sequence ID" value="EDX77450.1"/>
    <property type="molecule type" value="Genomic_DNA"/>
</dbReference>
<dbReference type="InterPro" id="IPR009057">
    <property type="entry name" value="Homeodomain-like_sf"/>
</dbReference>
<dbReference type="InterPro" id="IPR001647">
    <property type="entry name" value="HTH_TetR"/>
</dbReference>
<dbReference type="InterPro" id="IPR011075">
    <property type="entry name" value="TetR_C"/>
</dbReference>
<evidence type="ECO:0000313" key="6">
    <source>
        <dbReference type="EMBL" id="EDX77450.1"/>
    </source>
</evidence>
<proteinExistence type="predicted"/>
<dbReference type="Proteomes" id="UP000003835">
    <property type="component" value="Unassembled WGS sequence"/>
</dbReference>